<dbReference type="Proteomes" id="UP001054925">
    <property type="component" value="Unassembled WGS sequence"/>
</dbReference>
<dbReference type="NCBIfam" id="TIGR02824">
    <property type="entry name" value="quinone_pig3"/>
    <property type="match status" value="1"/>
</dbReference>
<feature type="domain" description="Enoyl reductase (ER)" evidence="3">
    <location>
        <begin position="26"/>
        <end position="332"/>
    </location>
</feature>
<dbReference type="GO" id="GO:0016651">
    <property type="term" value="F:oxidoreductase activity, acting on NAD(P)H"/>
    <property type="evidence" value="ECO:0007669"/>
    <property type="project" value="TreeGrafter"/>
</dbReference>
<evidence type="ECO:0000313" key="5">
    <source>
        <dbReference type="Proteomes" id="UP001054925"/>
    </source>
</evidence>
<dbReference type="PANTHER" id="PTHR48106">
    <property type="entry name" value="QUINONE OXIDOREDUCTASE PIG3-RELATED"/>
    <property type="match status" value="1"/>
</dbReference>
<dbReference type="InterPro" id="IPR036291">
    <property type="entry name" value="NAD(P)-bd_dom_sf"/>
</dbReference>
<dbReference type="InterPro" id="IPR013154">
    <property type="entry name" value="ADH-like_N"/>
</dbReference>
<dbReference type="PANTHER" id="PTHR48106:SF8">
    <property type="entry name" value="OS02G0805600 PROTEIN"/>
    <property type="match status" value="1"/>
</dbReference>
<dbReference type="Gene3D" id="3.90.180.10">
    <property type="entry name" value="Medium-chain alcohol dehydrogenases, catalytic domain"/>
    <property type="match status" value="1"/>
</dbReference>
<dbReference type="InterPro" id="IPR013149">
    <property type="entry name" value="ADH-like_C"/>
</dbReference>
<evidence type="ECO:0000256" key="1">
    <source>
        <dbReference type="ARBA" id="ARBA00022857"/>
    </source>
</evidence>
<organism evidence="4 5">
    <name type="scientific">Corynebacterium ammoniagenes</name>
    <name type="common">Brevibacterium ammoniagenes</name>
    <dbReference type="NCBI Taxonomy" id="1697"/>
    <lineage>
        <taxon>Bacteria</taxon>
        <taxon>Bacillati</taxon>
        <taxon>Actinomycetota</taxon>
        <taxon>Actinomycetes</taxon>
        <taxon>Mycobacteriales</taxon>
        <taxon>Corynebacteriaceae</taxon>
        <taxon>Corynebacterium</taxon>
    </lineage>
</organism>
<comment type="caution">
    <text evidence="4">The sequence shown here is derived from an EMBL/GenBank/DDBJ whole genome shotgun (WGS) entry which is preliminary data.</text>
</comment>
<gene>
    <name evidence="4" type="ORF">CAT723_20960</name>
</gene>
<evidence type="ECO:0000256" key="2">
    <source>
        <dbReference type="ARBA" id="ARBA00023002"/>
    </source>
</evidence>
<evidence type="ECO:0000313" key="4">
    <source>
        <dbReference type="EMBL" id="GJN43617.1"/>
    </source>
</evidence>
<evidence type="ECO:0000259" key="3">
    <source>
        <dbReference type="SMART" id="SM00829"/>
    </source>
</evidence>
<dbReference type="CDD" id="cd05276">
    <property type="entry name" value="p53_inducible_oxidoreductase"/>
    <property type="match status" value="1"/>
</dbReference>
<dbReference type="SUPFAM" id="SSF50129">
    <property type="entry name" value="GroES-like"/>
    <property type="match status" value="1"/>
</dbReference>
<dbReference type="SUPFAM" id="SSF51735">
    <property type="entry name" value="NAD(P)-binding Rossmann-fold domains"/>
    <property type="match status" value="1"/>
</dbReference>
<dbReference type="PROSITE" id="PS01162">
    <property type="entry name" value="QOR_ZETA_CRYSTAL"/>
    <property type="match status" value="1"/>
</dbReference>
<dbReference type="Pfam" id="PF00107">
    <property type="entry name" value="ADH_zinc_N"/>
    <property type="match status" value="1"/>
</dbReference>
<keyword evidence="2" id="KW-0560">Oxidoreductase</keyword>
<reference evidence="4" key="1">
    <citation type="submission" date="2021-12" db="EMBL/GenBank/DDBJ databases">
        <title>Draft genome sequence of Corynebacterium ammoniagenes strain T-723.</title>
        <authorList>
            <person name="Matsuzawa M."/>
            <person name="Hiratani M."/>
            <person name="Abe I."/>
            <person name="Tsuji Y."/>
            <person name="Nakamura J."/>
        </authorList>
    </citation>
    <scope>NUCLEOTIDE SEQUENCE</scope>
    <source>
        <strain evidence="4">T-723</strain>
    </source>
</reference>
<dbReference type="AlphaFoldDB" id="A0AAV5GBD1"/>
<accession>A0AAV5GBD1</accession>
<proteinExistence type="predicted"/>
<dbReference type="GO" id="GO:0070402">
    <property type="term" value="F:NADPH binding"/>
    <property type="evidence" value="ECO:0007669"/>
    <property type="project" value="TreeGrafter"/>
</dbReference>
<keyword evidence="1" id="KW-0521">NADP</keyword>
<sequence>MLDCANLISVEDMTDVMKAIVQTTEGDPETLEIQEVPKPQLQPGEVLVKVAASGVNRADLSQAQGNYPPPKGGSEIIGLECAGEIADTGDTDRSVGEKVGALLVGGGYAEYVAVPEGQLLPIPEGWSFAETAAVVETACTVWSNIVMEVGLKKGETILIHGGGGGIGLMATQIAKALGATVAVTAGSAGKLEVCQKYGADILINYKEQDFAEELKNKCDVILDIVGGPYLKKNMFALAEGGRMVTIGLQGGNKAEINMGVMMMKGISLHGTTLRRRSLEVKAEIVRQTIENVWPMLEDGRVKHHIHEVLPLAQASTALKHLVDSTHTGKLVLEQ</sequence>
<dbReference type="InterPro" id="IPR020843">
    <property type="entry name" value="ER"/>
</dbReference>
<dbReference type="InterPro" id="IPR014189">
    <property type="entry name" value="Quinone_OxRdtase_PIG3"/>
</dbReference>
<protein>
    <submittedName>
        <fullName evidence="4">NADPH:quinone oxidoreductase</fullName>
    </submittedName>
</protein>
<dbReference type="InterPro" id="IPR002364">
    <property type="entry name" value="Quin_OxRdtase/zeta-crystal_CS"/>
</dbReference>
<dbReference type="EMBL" id="BQKK01000006">
    <property type="protein sequence ID" value="GJN43617.1"/>
    <property type="molecule type" value="Genomic_DNA"/>
</dbReference>
<dbReference type="Gene3D" id="3.40.50.720">
    <property type="entry name" value="NAD(P)-binding Rossmann-like Domain"/>
    <property type="match status" value="1"/>
</dbReference>
<dbReference type="GO" id="GO:0008270">
    <property type="term" value="F:zinc ion binding"/>
    <property type="evidence" value="ECO:0007669"/>
    <property type="project" value="InterPro"/>
</dbReference>
<dbReference type="Pfam" id="PF08240">
    <property type="entry name" value="ADH_N"/>
    <property type="match status" value="1"/>
</dbReference>
<name>A0AAV5GBD1_CORAM</name>
<dbReference type="SMART" id="SM00829">
    <property type="entry name" value="PKS_ER"/>
    <property type="match status" value="1"/>
</dbReference>
<dbReference type="InterPro" id="IPR011032">
    <property type="entry name" value="GroES-like_sf"/>
</dbReference>